<organism evidence="1 2">
    <name type="scientific">Oryza meyeriana var. granulata</name>
    <dbReference type="NCBI Taxonomy" id="110450"/>
    <lineage>
        <taxon>Eukaryota</taxon>
        <taxon>Viridiplantae</taxon>
        <taxon>Streptophyta</taxon>
        <taxon>Embryophyta</taxon>
        <taxon>Tracheophyta</taxon>
        <taxon>Spermatophyta</taxon>
        <taxon>Magnoliopsida</taxon>
        <taxon>Liliopsida</taxon>
        <taxon>Poales</taxon>
        <taxon>Poaceae</taxon>
        <taxon>BOP clade</taxon>
        <taxon>Oryzoideae</taxon>
        <taxon>Oryzeae</taxon>
        <taxon>Oryzinae</taxon>
        <taxon>Oryza</taxon>
        <taxon>Oryza meyeriana</taxon>
    </lineage>
</organism>
<dbReference type="PANTHER" id="PTHR48170">
    <property type="entry name" value="ZINC FINGER GRF-TYPE DOMAIN-CONTAINING PROTEIN"/>
    <property type="match status" value="1"/>
</dbReference>
<reference evidence="1 2" key="1">
    <citation type="submission" date="2019-11" db="EMBL/GenBank/DDBJ databases">
        <title>Whole genome sequence of Oryza granulata.</title>
        <authorList>
            <person name="Li W."/>
        </authorList>
    </citation>
    <scope>NUCLEOTIDE SEQUENCE [LARGE SCALE GENOMIC DNA]</scope>
    <source>
        <strain evidence="2">cv. Menghai</strain>
        <tissue evidence="1">Leaf</tissue>
    </source>
</reference>
<dbReference type="PANTHER" id="PTHR48170:SF1">
    <property type="entry name" value="ZINC FINGER GRF-TYPE DOMAIN-CONTAINING PROTEIN"/>
    <property type="match status" value="1"/>
</dbReference>
<comment type="caution">
    <text evidence="1">The sequence shown here is derived from an EMBL/GenBank/DDBJ whole genome shotgun (WGS) entry which is preliminary data.</text>
</comment>
<feature type="non-terminal residue" evidence="1">
    <location>
        <position position="1"/>
    </location>
</feature>
<evidence type="ECO:0000313" key="1">
    <source>
        <dbReference type="EMBL" id="KAF0928991.1"/>
    </source>
</evidence>
<dbReference type="OrthoDB" id="680632at2759"/>
<keyword evidence="2" id="KW-1185">Reference proteome</keyword>
<dbReference type="Proteomes" id="UP000479710">
    <property type="component" value="Unassembled WGS sequence"/>
</dbReference>
<sequence length="71" mass="8219">VVMDAFGMFSCQRPPICMSLPMCWCGDDCKVAISEQYHTYQQRYWMCANYAYSLEKPKPQGKKGKSKKPVE</sequence>
<evidence type="ECO:0000313" key="2">
    <source>
        <dbReference type="Proteomes" id="UP000479710"/>
    </source>
</evidence>
<protein>
    <submittedName>
        <fullName evidence="1">Uncharacterized protein</fullName>
    </submittedName>
</protein>
<feature type="non-terminal residue" evidence="1">
    <location>
        <position position="71"/>
    </location>
</feature>
<dbReference type="EMBL" id="SPHZ02000002">
    <property type="protein sequence ID" value="KAF0928991.1"/>
    <property type="molecule type" value="Genomic_DNA"/>
</dbReference>
<gene>
    <name evidence="1" type="ORF">E2562_011079</name>
</gene>
<proteinExistence type="predicted"/>
<name>A0A6G1EWJ9_9ORYZ</name>
<dbReference type="AlphaFoldDB" id="A0A6G1EWJ9"/>
<accession>A0A6G1EWJ9</accession>